<proteinExistence type="predicted"/>
<reference evidence="1" key="1">
    <citation type="submission" date="2018-06" db="EMBL/GenBank/DDBJ databases">
        <authorList>
            <person name="Zhirakovskaya E."/>
        </authorList>
    </citation>
    <scope>NUCLEOTIDE SEQUENCE</scope>
</reference>
<dbReference type="AlphaFoldDB" id="A0A3B0VEL1"/>
<protein>
    <submittedName>
        <fullName evidence="1">Uncharacterized protein</fullName>
    </submittedName>
</protein>
<dbReference type="NCBIfam" id="TIGR04358">
    <property type="entry name" value="XXXCH_domain"/>
    <property type="match status" value="1"/>
</dbReference>
<accession>A0A3B0VEL1</accession>
<evidence type="ECO:0000313" key="1">
    <source>
        <dbReference type="EMBL" id="VAW41965.1"/>
    </source>
</evidence>
<feature type="non-terminal residue" evidence="1">
    <location>
        <position position="1"/>
    </location>
</feature>
<dbReference type="EMBL" id="UOEX01000409">
    <property type="protein sequence ID" value="VAW41965.1"/>
    <property type="molecule type" value="Genomic_DNA"/>
</dbReference>
<dbReference type="InterPro" id="IPR027588">
    <property type="entry name" value="XXXCH_dom_fam"/>
</dbReference>
<name>A0A3B0VEL1_9ZZZZ</name>
<sequence>TQVIEFIQLTEIMTSYPGFGDENYAAFLAACRQLGRLTPDTPLPVWRQHLDAVAALRSRCHQSFRS</sequence>
<gene>
    <name evidence="1" type="ORF">MNBD_DELTA03-1078</name>
</gene>
<organism evidence="1">
    <name type="scientific">hydrothermal vent metagenome</name>
    <dbReference type="NCBI Taxonomy" id="652676"/>
    <lineage>
        <taxon>unclassified sequences</taxon>
        <taxon>metagenomes</taxon>
        <taxon>ecological metagenomes</taxon>
    </lineage>
</organism>